<name>A0AAU7QJ69_9GAMM</name>
<reference evidence="1" key="1">
    <citation type="submission" date="2024-06" db="EMBL/GenBank/DDBJ databases">
        <authorList>
            <person name="Sun Y."/>
        </authorList>
    </citation>
    <scope>NUCLEOTIDE SEQUENCE</scope>
    <source>
        <strain evidence="1">IGA1.0</strain>
    </source>
</reference>
<dbReference type="EMBL" id="CP157948">
    <property type="protein sequence ID" value="XBS89582.1"/>
    <property type="molecule type" value="Genomic_DNA"/>
</dbReference>
<dbReference type="AlphaFoldDB" id="A0AAU7QJ69"/>
<accession>A0AAU7QJ69</accession>
<evidence type="ECO:0000313" key="1">
    <source>
        <dbReference type="EMBL" id="XBS89582.1"/>
    </source>
</evidence>
<evidence type="ECO:0008006" key="2">
    <source>
        <dbReference type="Google" id="ProtNLM"/>
    </source>
</evidence>
<sequence length="78" mass="8656">MRTVLTIREASHGLWRICSGEAVLYDRLRLAHAIRLARGLAREKHANSGQPASVEMACSEFTISLVHYARPKALQQAA</sequence>
<organism evidence="1">
    <name type="scientific">Rhodanobacter sp. IGA1.0</name>
    <dbReference type="NCBI Taxonomy" id="3158582"/>
    <lineage>
        <taxon>Bacteria</taxon>
        <taxon>Pseudomonadati</taxon>
        <taxon>Pseudomonadota</taxon>
        <taxon>Gammaproteobacteria</taxon>
        <taxon>Lysobacterales</taxon>
        <taxon>Rhodanobacteraceae</taxon>
        <taxon>Rhodanobacter</taxon>
    </lineage>
</organism>
<proteinExistence type="predicted"/>
<dbReference type="RefSeq" id="WP_007808250.1">
    <property type="nucleotide sequence ID" value="NZ_CP157948.1"/>
</dbReference>
<protein>
    <recommendedName>
        <fullName evidence="2">DUF2188 domain-containing protein</fullName>
    </recommendedName>
</protein>
<gene>
    <name evidence="1" type="ORF">ABNK63_14445</name>
</gene>